<dbReference type="EMBL" id="UINC01001005">
    <property type="protein sequence ID" value="SUZ67175.1"/>
    <property type="molecule type" value="Genomic_DNA"/>
</dbReference>
<dbReference type="GO" id="GO:0050660">
    <property type="term" value="F:flavin adenine dinucleotide binding"/>
    <property type="evidence" value="ECO:0007669"/>
    <property type="project" value="InterPro"/>
</dbReference>
<dbReference type="AlphaFoldDB" id="A0A381PJI0"/>
<dbReference type="FunFam" id="1.20.140.10:FF:000001">
    <property type="entry name" value="Acyl-CoA dehydrogenase"/>
    <property type="match status" value="1"/>
</dbReference>
<dbReference type="InterPro" id="IPR013786">
    <property type="entry name" value="AcylCoA_DH/ox_N"/>
</dbReference>
<sequence length="387" mass="42137">MDFSLSEEQLALQNSVRQFAAKELPEIAKQIEETDEPPSIELRKRFASLGYLGINLPEVYGGGEMSHLDAVLVLEEIAKVSIAVAFPVFESCFGPSLAVAHFGNDTLRQTILPQICSGDMILAVSMSEPDAGSALTDLTTHARVENGQVIINGTKRWCSGAGHSEGYIVYCRMADMPRAKGIGAVFVPKASEGLTFGSRDHHLGFRGVYSADMYFDDVTVPQENILVEAGGFGKLMDAFDLERCGNTTMSLAVAQSAFEFVLDYVQERKQFGKPLVDFQAVQVQLAEIKMKLDAARLLLYRAVVNSEQGLPSIANSSIAKCFANEAAREITGKAMQLMGGYGYSKEFPIEQKLRDAWGWGIAGGAIDIQKINITSALVGRRFNQRAG</sequence>
<name>A0A381PJI0_9ZZZZ</name>
<dbReference type="InterPro" id="IPR006091">
    <property type="entry name" value="Acyl-CoA_Oxase/DH_mid-dom"/>
</dbReference>
<dbReference type="Gene3D" id="1.10.540.10">
    <property type="entry name" value="Acyl-CoA dehydrogenase/oxidase, N-terminal domain"/>
    <property type="match status" value="1"/>
</dbReference>
<evidence type="ECO:0000313" key="9">
    <source>
        <dbReference type="EMBL" id="SUZ67175.1"/>
    </source>
</evidence>
<evidence type="ECO:0008006" key="10">
    <source>
        <dbReference type="Google" id="ProtNLM"/>
    </source>
</evidence>
<evidence type="ECO:0000259" key="7">
    <source>
        <dbReference type="Pfam" id="PF02770"/>
    </source>
</evidence>
<dbReference type="InterPro" id="IPR037069">
    <property type="entry name" value="AcylCoA_DH/ox_N_sf"/>
</dbReference>
<dbReference type="Gene3D" id="1.20.140.10">
    <property type="entry name" value="Butyryl-CoA Dehydrogenase, subunit A, domain 3"/>
    <property type="match status" value="1"/>
</dbReference>
<evidence type="ECO:0000256" key="5">
    <source>
        <dbReference type="ARBA" id="ARBA00023002"/>
    </source>
</evidence>
<dbReference type="Gene3D" id="2.40.110.10">
    <property type="entry name" value="Butyryl-CoA Dehydrogenase, subunit A, domain 2"/>
    <property type="match status" value="1"/>
</dbReference>
<dbReference type="Pfam" id="PF02771">
    <property type="entry name" value="Acyl-CoA_dh_N"/>
    <property type="match status" value="1"/>
</dbReference>
<dbReference type="InterPro" id="IPR009100">
    <property type="entry name" value="AcylCoA_DH/oxidase_NM_dom_sf"/>
</dbReference>
<dbReference type="GO" id="GO:0003995">
    <property type="term" value="F:acyl-CoA dehydrogenase activity"/>
    <property type="evidence" value="ECO:0007669"/>
    <property type="project" value="TreeGrafter"/>
</dbReference>
<dbReference type="SUPFAM" id="SSF56645">
    <property type="entry name" value="Acyl-CoA dehydrogenase NM domain-like"/>
    <property type="match status" value="1"/>
</dbReference>
<gene>
    <name evidence="9" type="ORF">METZ01_LOCUS20029</name>
</gene>
<dbReference type="PANTHER" id="PTHR43884:SF12">
    <property type="entry name" value="ISOVALERYL-COA DEHYDROGENASE, MITOCHONDRIAL-RELATED"/>
    <property type="match status" value="1"/>
</dbReference>
<comment type="similarity">
    <text evidence="2">Belongs to the acyl-CoA dehydrogenase family.</text>
</comment>
<evidence type="ECO:0000259" key="6">
    <source>
        <dbReference type="Pfam" id="PF00441"/>
    </source>
</evidence>
<evidence type="ECO:0000256" key="3">
    <source>
        <dbReference type="ARBA" id="ARBA00022630"/>
    </source>
</evidence>
<accession>A0A381PJI0</accession>
<feature type="domain" description="Acyl-CoA dehydrogenase/oxidase N-terminal" evidence="8">
    <location>
        <begin position="6"/>
        <end position="119"/>
    </location>
</feature>
<evidence type="ECO:0000256" key="2">
    <source>
        <dbReference type="ARBA" id="ARBA00009347"/>
    </source>
</evidence>
<evidence type="ECO:0000259" key="8">
    <source>
        <dbReference type="Pfam" id="PF02771"/>
    </source>
</evidence>
<evidence type="ECO:0000256" key="1">
    <source>
        <dbReference type="ARBA" id="ARBA00001974"/>
    </source>
</evidence>
<reference evidence="9" key="1">
    <citation type="submission" date="2018-05" db="EMBL/GenBank/DDBJ databases">
        <authorList>
            <person name="Lanie J.A."/>
            <person name="Ng W.-L."/>
            <person name="Kazmierczak K.M."/>
            <person name="Andrzejewski T.M."/>
            <person name="Davidsen T.M."/>
            <person name="Wayne K.J."/>
            <person name="Tettelin H."/>
            <person name="Glass J.I."/>
            <person name="Rusch D."/>
            <person name="Podicherti R."/>
            <person name="Tsui H.-C.T."/>
            <person name="Winkler M.E."/>
        </authorList>
    </citation>
    <scope>NUCLEOTIDE SEQUENCE</scope>
</reference>
<dbReference type="PANTHER" id="PTHR43884">
    <property type="entry name" value="ACYL-COA DEHYDROGENASE"/>
    <property type="match status" value="1"/>
</dbReference>
<dbReference type="InterPro" id="IPR036250">
    <property type="entry name" value="AcylCo_DH-like_C"/>
</dbReference>
<keyword evidence="3" id="KW-0285">Flavoprotein</keyword>
<dbReference type="InterPro" id="IPR009075">
    <property type="entry name" value="AcylCo_DH/oxidase_C"/>
</dbReference>
<proteinExistence type="inferred from homology"/>
<comment type="cofactor">
    <cofactor evidence="1">
        <name>FAD</name>
        <dbReference type="ChEBI" id="CHEBI:57692"/>
    </cofactor>
</comment>
<dbReference type="InterPro" id="IPR046373">
    <property type="entry name" value="Acyl-CoA_Oxase/DH_mid-dom_sf"/>
</dbReference>
<keyword evidence="4" id="KW-0274">FAD</keyword>
<dbReference type="Pfam" id="PF00441">
    <property type="entry name" value="Acyl-CoA_dh_1"/>
    <property type="match status" value="1"/>
</dbReference>
<dbReference type="SUPFAM" id="SSF47203">
    <property type="entry name" value="Acyl-CoA dehydrogenase C-terminal domain-like"/>
    <property type="match status" value="1"/>
</dbReference>
<dbReference type="PIRSF" id="PIRSF016578">
    <property type="entry name" value="HsaA"/>
    <property type="match status" value="1"/>
</dbReference>
<evidence type="ECO:0000256" key="4">
    <source>
        <dbReference type="ARBA" id="ARBA00022827"/>
    </source>
</evidence>
<dbReference type="GO" id="GO:0033539">
    <property type="term" value="P:fatty acid beta-oxidation using acyl-CoA dehydrogenase"/>
    <property type="evidence" value="ECO:0007669"/>
    <property type="project" value="TreeGrafter"/>
</dbReference>
<keyword evidence="5" id="KW-0560">Oxidoreductase</keyword>
<dbReference type="Pfam" id="PF02770">
    <property type="entry name" value="Acyl-CoA_dh_M"/>
    <property type="match status" value="1"/>
</dbReference>
<organism evidence="9">
    <name type="scientific">marine metagenome</name>
    <dbReference type="NCBI Taxonomy" id="408172"/>
    <lineage>
        <taxon>unclassified sequences</taxon>
        <taxon>metagenomes</taxon>
        <taxon>ecological metagenomes</taxon>
    </lineage>
</organism>
<dbReference type="GO" id="GO:0046359">
    <property type="term" value="P:butyrate catabolic process"/>
    <property type="evidence" value="ECO:0007669"/>
    <property type="project" value="TreeGrafter"/>
</dbReference>
<protein>
    <recommendedName>
        <fullName evidence="10">Butyryl-CoA dehydrogenase</fullName>
    </recommendedName>
</protein>
<feature type="domain" description="Acyl-CoA dehydrogenase/oxidase C-terminal" evidence="6">
    <location>
        <begin position="230"/>
        <end position="376"/>
    </location>
</feature>
<feature type="domain" description="Acyl-CoA oxidase/dehydrogenase middle" evidence="7">
    <location>
        <begin position="123"/>
        <end position="218"/>
    </location>
</feature>